<dbReference type="KEGG" id="pbl:PAAG_12283"/>
<dbReference type="HOGENOM" id="CLU_2942383_0_0_1"/>
<dbReference type="GeneID" id="26970996"/>
<name>A0A0A2V3S7_PARBA</name>
<evidence type="ECO:0000256" key="1">
    <source>
        <dbReference type="SAM" id="MobiDB-lite"/>
    </source>
</evidence>
<evidence type="ECO:0000313" key="2">
    <source>
        <dbReference type="EMBL" id="KGQ01032.1"/>
    </source>
</evidence>
<accession>A0A0A2V3S7</accession>
<feature type="compositionally biased region" description="Basic and acidic residues" evidence="1">
    <location>
        <begin position="39"/>
        <end position="52"/>
    </location>
</feature>
<organism evidence="2 3">
    <name type="scientific">Paracoccidioides lutzii (strain ATCC MYA-826 / Pb01)</name>
    <name type="common">Paracoccidioides brasiliensis</name>
    <dbReference type="NCBI Taxonomy" id="502779"/>
    <lineage>
        <taxon>Eukaryota</taxon>
        <taxon>Fungi</taxon>
        <taxon>Dikarya</taxon>
        <taxon>Ascomycota</taxon>
        <taxon>Pezizomycotina</taxon>
        <taxon>Eurotiomycetes</taxon>
        <taxon>Eurotiomycetidae</taxon>
        <taxon>Onygenales</taxon>
        <taxon>Ajellomycetaceae</taxon>
        <taxon>Paracoccidioides</taxon>
    </lineage>
</organism>
<dbReference type="AlphaFoldDB" id="A0A0A2V3S7"/>
<reference evidence="2 3" key="1">
    <citation type="journal article" date="2011" name="PLoS Genet.">
        <title>Comparative genomic analysis of human fungal pathogens causing paracoccidioidomycosis.</title>
        <authorList>
            <person name="Desjardins C.A."/>
            <person name="Champion M.D."/>
            <person name="Holder J.W."/>
            <person name="Muszewska A."/>
            <person name="Goldberg J."/>
            <person name="Bailao A.M."/>
            <person name="Brigido M.M."/>
            <person name="Ferreira M.E."/>
            <person name="Garcia A.M."/>
            <person name="Grynberg M."/>
            <person name="Gujja S."/>
            <person name="Heiman D.I."/>
            <person name="Henn M.R."/>
            <person name="Kodira C.D."/>
            <person name="Leon-Narvaez H."/>
            <person name="Longo L.V."/>
            <person name="Ma L.J."/>
            <person name="Malavazi I."/>
            <person name="Matsuo A.L."/>
            <person name="Morais F.V."/>
            <person name="Pereira M."/>
            <person name="Rodriguez-Brito S."/>
            <person name="Sakthikumar S."/>
            <person name="Salem-Izacc S.M."/>
            <person name="Sykes S.M."/>
            <person name="Teixeira M.M."/>
            <person name="Vallejo M.C."/>
            <person name="Walter M.E."/>
            <person name="Yandava C."/>
            <person name="Young S."/>
            <person name="Zeng Q."/>
            <person name="Zucker J."/>
            <person name="Felipe M.S."/>
            <person name="Goldman G.H."/>
            <person name="Haas B.J."/>
            <person name="McEwen J.G."/>
            <person name="Nino-Vega G."/>
            <person name="Puccia R."/>
            <person name="San-Blas G."/>
            <person name="Soares C.M."/>
            <person name="Birren B.W."/>
            <person name="Cuomo C.A."/>
        </authorList>
    </citation>
    <scope>NUCLEOTIDE SEQUENCE [LARGE SCALE GENOMIC DNA]</scope>
    <source>
        <strain evidence="3">ATCC MYA-826 / Pb01</strain>
    </source>
</reference>
<dbReference type="Proteomes" id="UP000002059">
    <property type="component" value="Partially assembled WGS sequence"/>
</dbReference>
<dbReference type="EMBL" id="KN294011">
    <property type="protein sequence ID" value="KGQ01032.1"/>
    <property type="molecule type" value="Genomic_DNA"/>
</dbReference>
<keyword evidence="3" id="KW-1185">Reference proteome</keyword>
<protein>
    <submittedName>
        <fullName evidence="2">Uncharacterized protein</fullName>
    </submittedName>
</protein>
<dbReference type="VEuPathDB" id="FungiDB:PAAG_12283"/>
<dbReference type="RefSeq" id="XP_015702591.1">
    <property type="nucleotide sequence ID" value="XM_015847795.1"/>
</dbReference>
<proteinExistence type="predicted"/>
<gene>
    <name evidence="2" type="ORF">PAAG_12283</name>
</gene>
<evidence type="ECO:0000313" key="3">
    <source>
        <dbReference type="Proteomes" id="UP000002059"/>
    </source>
</evidence>
<feature type="region of interest" description="Disordered" evidence="1">
    <location>
        <begin position="32"/>
        <end position="60"/>
    </location>
</feature>
<sequence>MSKQRWVACHRPIADHHLSALPGKWELDWPPKELAAGRSTEREGASDDRNEQAESLARGK</sequence>